<gene>
    <name evidence="2" type="ORF">H8S17_04435</name>
</gene>
<dbReference type="RefSeq" id="WP_186866396.1">
    <property type="nucleotide sequence ID" value="NZ_JACOPH010000002.1"/>
</dbReference>
<dbReference type="Pfam" id="PF02906">
    <property type="entry name" value="Fe_hyd_lg_C"/>
    <property type="match status" value="1"/>
</dbReference>
<dbReference type="InterPro" id="IPR017896">
    <property type="entry name" value="4Fe4S_Fe-S-bd"/>
</dbReference>
<dbReference type="PANTHER" id="PTHR11615">
    <property type="entry name" value="NITRATE, FORMATE, IRON DEHYDROGENASE"/>
    <property type="match status" value="1"/>
</dbReference>
<dbReference type="EMBL" id="JACOPH010000002">
    <property type="protein sequence ID" value="MBC5713468.1"/>
    <property type="molecule type" value="Genomic_DNA"/>
</dbReference>
<feature type="domain" description="4Fe-4S ferredoxin-type" evidence="1">
    <location>
        <begin position="72"/>
        <end position="101"/>
    </location>
</feature>
<dbReference type="InterPro" id="IPR004108">
    <property type="entry name" value="Fe_hydrogenase_lsu_C"/>
</dbReference>
<dbReference type="Pfam" id="PF00037">
    <property type="entry name" value="Fer4"/>
    <property type="match status" value="1"/>
</dbReference>
<dbReference type="Gene3D" id="3.40.950.10">
    <property type="entry name" value="Fe-only Hydrogenase (Larger Subunit), Chain L, domain 3"/>
    <property type="match status" value="1"/>
</dbReference>
<dbReference type="Proteomes" id="UP000606720">
    <property type="component" value="Unassembled WGS sequence"/>
</dbReference>
<accession>A0A923RSC9</accession>
<dbReference type="PROSITE" id="PS51379">
    <property type="entry name" value="4FE4S_FER_2"/>
    <property type="match status" value="1"/>
</dbReference>
<dbReference type="Gene3D" id="3.30.70.20">
    <property type="match status" value="1"/>
</dbReference>
<sequence>MKTLKELYQDIMKKELENGRKLEEETDAYSLDCLLHPKNHAAVIAKNNCTDCNMDHDCQKSCVFDAISKIDGRLYIDPAKCAGCGACIDACKMGNLIENKEIYPLLEVLAEQKKEVYALVAPAFIGQFGEDVTEGKMRSACKSAGFSGMVEVAAFADILTLKEALEFHVNIHKKGDFQLTSCCCPVWIAMIRNVYHELIGHVPGAVSPMIAAGRVVKALHPDAFTVFIGPCMAKKKEAKEEDIADAIDVVLTFEEMNDIFEALGIDPKTETEDIREHSSMAGRIYAKAGGVSEAVKMTAEQLNLENTVEIKAERADGVKNCKELIQRILNGKTDANFFEGMACVGGCVGGPKVLIEKESGREYVTQYGKAASYQTPLENPYIREVLERLGFTEIEDFVEHSRLLDRTFS</sequence>
<dbReference type="InterPro" id="IPR009016">
    <property type="entry name" value="Fe_hydrogenase"/>
</dbReference>
<reference evidence="2" key="1">
    <citation type="submission" date="2020-08" db="EMBL/GenBank/DDBJ databases">
        <title>Genome public.</title>
        <authorList>
            <person name="Liu C."/>
            <person name="Sun Q."/>
        </authorList>
    </citation>
    <scope>NUCLEOTIDE SEQUENCE</scope>
    <source>
        <strain evidence="2">BX1005</strain>
    </source>
</reference>
<dbReference type="SUPFAM" id="SSF53920">
    <property type="entry name" value="Fe-only hydrogenase"/>
    <property type="match status" value="1"/>
</dbReference>
<dbReference type="AlphaFoldDB" id="A0A923RSC9"/>
<evidence type="ECO:0000259" key="1">
    <source>
        <dbReference type="PROSITE" id="PS51379"/>
    </source>
</evidence>
<organism evidence="2 3">
    <name type="scientific">Roseburia zhanii</name>
    <dbReference type="NCBI Taxonomy" id="2763064"/>
    <lineage>
        <taxon>Bacteria</taxon>
        <taxon>Bacillati</taxon>
        <taxon>Bacillota</taxon>
        <taxon>Clostridia</taxon>
        <taxon>Lachnospirales</taxon>
        <taxon>Lachnospiraceae</taxon>
        <taxon>Roseburia</taxon>
    </lineage>
</organism>
<keyword evidence="3" id="KW-1185">Reference proteome</keyword>
<protein>
    <submittedName>
        <fullName evidence="2">4Fe-4S binding protein</fullName>
    </submittedName>
</protein>
<evidence type="ECO:0000313" key="3">
    <source>
        <dbReference type="Proteomes" id="UP000606720"/>
    </source>
</evidence>
<evidence type="ECO:0000313" key="2">
    <source>
        <dbReference type="EMBL" id="MBC5713468.1"/>
    </source>
</evidence>
<comment type="caution">
    <text evidence="2">The sequence shown here is derived from an EMBL/GenBank/DDBJ whole genome shotgun (WGS) entry which is preliminary data.</text>
</comment>
<proteinExistence type="predicted"/>
<name>A0A923RSC9_9FIRM</name>
<dbReference type="InterPro" id="IPR050340">
    <property type="entry name" value="Cytosolic_Fe-S_CAF"/>
</dbReference>
<dbReference type="SUPFAM" id="SSF54862">
    <property type="entry name" value="4Fe-4S ferredoxins"/>
    <property type="match status" value="1"/>
</dbReference>